<feature type="region of interest" description="Disordered" evidence="1">
    <location>
        <begin position="128"/>
        <end position="152"/>
    </location>
</feature>
<accession>A0ABV6JRA1</accession>
<dbReference type="Gene3D" id="3.90.550.10">
    <property type="entry name" value="Spore Coat Polysaccharide Biosynthesis Protein SpsA, Chain A"/>
    <property type="match status" value="1"/>
</dbReference>
<evidence type="ECO:0000256" key="1">
    <source>
        <dbReference type="SAM" id="MobiDB-lite"/>
    </source>
</evidence>
<feature type="compositionally biased region" description="Low complexity" evidence="1">
    <location>
        <begin position="128"/>
        <end position="140"/>
    </location>
</feature>
<dbReference type="InterPro" id="IPR029044">
    <property type="entry name" value="Nucleotide-diphossugar_trans"/>
</dbReference>
<dbReference type="EMBL" id="JBHLUN010000005">
    <property type="protein sequence ID" value="MFC0408249.1"/>
    <property type="molecule type" value="Genomic_DNA"/>
</dbReference>
<feature type="region of interest" description="Disordered" evidence="1">
    <location>
        <begin position="427"/>
        <end position="484"/>
    </location>
</feature>
<dbReference type="SUPFAM" id="SSF53448">
    <property type="entry name" value="Nucleotide-diphospho-sugar transferases"/>
    <property type="match status" value="1"/>
</dbReference>
<evidence type="ECO:0000313" key="3">
    <source>
        <dbReference type="EMBL" id="MFC0408249.1"/>
    </source>
</evidence>
<keyword evidence="2" id="KW-0812">Transmembrane</keyword>
<comment type="caution">
    <text evidence="3">The sequence shown here is derived from an EMBL/GenBank/DDBJ whole genome shotgun (WGS) entry which is preliminary data.</text>
</comment>
<dbReference type="InterPro" id="IPR017832">
    <property type="entry name" value="Glyco_trans_2_hopen-assoc_HpnB"/>
</dbReference>
<proteinExistence type="predicted"/>
<reference evidence="3 4" key="1">
    <citation type="submission" date="2024-09" db="EMBL/GenBank/DDBJ databases">
        <authorList>
            <person name="Sun Q."/>
            <person name="Mori K."/>
        </authorList>
    </citation>
    <scope>NUCLEOTIDE SEQUENCE [LARGE SCALE GENOMIC DNA]</scope>
    <source>
        <strain evidence="3 4">TBRC 5777</strain>
    </source>
</reference>
<keyword evidence="3" id="KW-0328">Glycosyltransferase</keyword>
<protein>
    <submittedName>
        <fullName evidence="3">Glycosyltransferase</fullName>
        <ecNumber evidence="3">2.4.-.-</ecNumber>
    </submittedName>
</protein>
<dbReference type="PANTHER" id="PTHR43646">
    <property type="entry name" value="GLYCOSYLTRANSFERASE"/>
    <property type="match status" value="1"/>
</dbReference>
<dbReference type="EC" id="2.4.-.-" evidence="3"/>
<keyword evidence="3" id="KW-0808">Transferase</keyword>
<dbReference type="GO" id="GO:0016757">
    <property type="term" value="F:glycosyltransferase activity"/>
    <property type="evidence" value="ECO:0007669"/>
    <property type="project" value="UniProtKB-KW"/>
</dbReference>
<feature type="transmembrane region" description="Helical" evidence="2">
    <location>
        <begin position="336"/>
        <end position="358"/>
    </location>
</feature>
<feature type="transmembrane region" description="Helical" evidence="2">
    <location>
        <begin position="302"/>
        <end position="330"/>
    </location>
</feature>
<organism evidence="3 4">
    <name type="scientific">Roseomonas elaeocarpi</name>
    <dbReference type="NCBI Taxonomy" id="907779"/>
    <lineage>
        <taxon>Bacteria</taxon>
        <taxon>Pseudomonadati</taxon>
        <taxon>Pseudomonadota</taxon>
        <taxon>Alphaproteobacteria</taxon>
        <taxon>Acetobacterales</taxon>
        <taxon>Roseomonadaceae</taxon>
        <taxon>Roseomonas</taxon>
    </lineage>
</organism>
<keyword evidence="2" id="KW-0472">Membrane</keyword>
<dbReference type="PANTHER" id="PTHR43646:SF3">
    <property type="entry name" value="SLR1566 PROTEIN"/>
    <property type="match status" value="1"/>
</dbReference>
<evidence type="ECO:0000256" key="2">
    <source>
        <dbReference type="SAM" id="Phobius"/>
    </source>
</evidence>
<name>A0ABV6JRA1_9PROT</name>
<dbReference type="Proteomes" id="UP001589865">
    <property type="component" value="Unassembled WGS sequence"/>
</dbReference>
<gene>
    <name evidence="3" type="ORF">ACFFGY_08325</name>
</gene>
<feature type="compositionally biased region" description="Low complexity" evidence="1">
    <location>
        <begin position="466"/>
        <end position="475"/>
    </location>
</feature>
<feature type="compositionally biased region" description="Gly residues" evidence="1">
    <location>
        <begin position="141"/>
        <end position="151"/>
    </location>
</feature>
<dbReference type="Pfam" id="PF13641">
    <property type="entry name" value="Glyco_tranf_2_3"/>
    <property type="match status" value="1"/>
</dbReference>
<evidence type="ECO:0000313" key="4">
    <source>
        <dbReference type="Proteomes" id="UP001589865"/>
    </source>
</evidence>
<keyword evidence="4" id="KW-1185">Reference proteome</keyword>
<sequence>MSWLLLALLPVAIWLVMLLGRGGFWRALDRDDRDEAPAPSRWPSVVAVVPARDEADVIARSVGSLLAQDYPGPFRVVLVDDNSSDGTAAVARALPGAAERLEVLSGAPLPPGWTGKLWAMRQGIERASGGAAPGEASGRPIGDGGQTGGDGAPPDYLLLTDADIGHAPANLRALVSRAERGRCALVSLMAELSCSNAAERFLIPAFVFFFQMLYPFRWVSRDNSRVAAAAGGCMLVRRTALEAAGGIASIRHEIIDDCALGRRLKAQGPIRLSLTHRAHSLRPYRTVAEIGRMVSRSAYAQLGYSPVLLLGTVVGMVVTYLLPVGFAIFGHGWAAVAGWVAWAMMTVSFAPILGFYGVSRLWAPALPVIGATYTVFTLRSAVDVWRGRGGMWKGRSQALAGAGEAGLTPVQAAPATVQPAAVGRLPAKTRHDAPGGLLQNNGAAVPGGTETDMRNDPRDAPGPGPAQGHGPAPAGAPGGEGLRA</sequence>
<dbReference type="NCBIfam" id="TIGR03469">
    <property type="entry name" value="HpnB"/>
    <property type="match status" value="1"/>
</dbReference>
<dbReference type="RefSeq" id="WP_377043993.1">
    <property type="nucleotide sequence ID" value="NZ_JBHLUN010000005.1"/>
</dbReference>
<keyword evidence="2" id="KW-1133">Transmembrane helix</keyword>